<protein>
    <recommendedName>
        <fullName evidence="3">Ubiquitin-like domain-containing protein</fullName>
    </recommendedName>
</protein>
<keyword evidence="2" id="KW-1185">Reference proteome</keyword>
<accession>A0A1J4K250</accession>
<dbReference type="RefSeq" id="XP_068358657.1">
    <property type="nucleotide sequence ID" value="XM_068505121.1"/>
</dbReference>
<sequence>MSQQVIDPLKRVVFALDDGKIQKPLKRLPTDETLQFYIDKLQNQYKIIKPKLFYGGIFVNPELTLEQIHYKEGYPIYVFTQSKEFQENLLSMSTSFARDKTNASEQEDSMEKNDDPEYLEERYLNKILKNVPLSHYKHFQEKSSQTRIPVEIYCIMYSKTKDFEKILHFFDEP</sequence>
<gene>
    <name evidence="1" type="ORF">TRFO_26728</name>
</gene>
<proteinExistence type="predicted"/>
<evidence type="ECO:0000313" key="2">
    <source>
        <dbReference type="Proteomes" id="UP000179807"/>
    </source>
</evidence>
<comment type="caution">
    <text evidence="1">The sequence shown here is derived from an EMBL/GenBank/DDBJ whole genome shotgun (WGS) entry which is preliminary data.</text>
</comment>
<name>A0A1J4K250_9EUKA</name>
<dbReference type="Proteomes" id="UP000179807">
    <property type="component" value="Unassembled WGS sequence"/>
</dbReference>
<dbReference type="GeneID" id="94839825"/>
<reference evidence="1" key="1">
    <citation type="submission" date="2016-10" db="EMBL/GenBank/DDBJ databases">
        <authorList>
            <person name="Benchimol M."/>
            <person name="Almeida L.G."/>
            <person name="Vasconcelos A.T."/>
            <person name="Perreira-Neves A."/>
            <person name="Rosa I.A."/>
            <person name="Tasca T."/>
            <person name="Bogo M.R."/>
            <person name="de Souza W."/>
        </authorList>
    </citation>
    <scope>NUCLEOTIDE SEQUENCE [LARGE SCALE GENOMIC DNA]</scope>
    <source>
        <strain evidence="1">K</strain>
    </source>
</reference>
<dbReference type="EMBL" id="MLAK01000755">
    <property type="protein sequence ID" value="OHT05521.1"/>
    <property type="molecule type" value="Genomic_DNA"/>
</dbReference>
<dbReference type="AlphaFoldDB" id="A0A1J4K250"/>
<evidence type="ECO:0000313" key="1">
    <source>
        <dbReference type="EMBL" id="OHT05521.1"/>
    </source>
</evidence>
<evidence type="ECO:0008006" key="3">
    <source>
        <dbReference type="Google" id="ProtNLM"/>
    </source>
</evidence>
<dbReference type="VEuPathDB" id="TrichDB:TRFO_26728"/>
<organism evidence="1 2">
    <name type="scientific">Tritrichomonas foetus</name>
    <dbReference type="NCBI Taxonomy" id="1144522"/>
    <lineage>
        <taxon>Eukaryota</taxon>
        <taxon>Metamonada</taxon>
        <taxon>Parabasalia</taxon>
        <taxon>Tritrichomonadida</taxon>
        <taxon>Tritrichomonadidae</taxon>
        <taxon>Tritrichomonas</taxon>
    </lineage>
</organism>